<keyword evidence="1" id="KW-0472">Membrane</keyword>
<evidence type="ECO:0000313" key="4">
    <source>
        <dbReference type="Proteomes" id="UP000199119"/>
    </source>
</evidence>
<accession>A0A1I2BLH3</accession>
<keyword evidence="1" id="KW-0812">Transmembrane</keyword>
<dbReference type="Pfam" id="PF11181">
    <property type="entry name" value="YflT"/>
    <property type="match status" value="1"/>
</dbReference>
<dbReference type="RefSeq" id="WP_092938258.1">
    <property type="nucleotide sequence ID" value="NZ_FONX01000003.1"/>
</dbReference>
<dbReference type="STRING" id="1177982.SAMN04489711_10348"/>
<reference evidence="4" key="1">
    <citation type="submission" date="2016-10" db="EMBL/GenBank/DDBJ databases">
        <authorList>
            <person name="Varghese N."/>
            <person name="Submissions S."/>
        </authorList>
    </citation>
    <scope>NUCLEOTIDE SEQUENCE [LARGE SCALE GENOMIC DNA]</scope>
    <source>
        <strain evidence="4">DSM 27981</strain>
    </source>
</reference>
<evidence type="ECO:0000256" key="1">
    <source>
        <dbReference type="SAM" id="Phobius"/>
    </source>
</evidence>
<evidence type="ECO:0000259" key="2">
    <source>
        <dbReference type="Pfam" id="PF11181"/>
    </source>
</evidence>
<keyword evidence="1" id="KW-1133">Transmembrane helix</keyword>
<dbReference type="AlphaFoldDB" id="A0A1I2BLH3"/>
<protein>
    <recommendedName>
        <fullName evidence="2">General stress protein 17M-like domain-containing protein</fullName>
    </recommendedName>
</protein>
<keyword evidence="4" id="KW-1185">Reference proteome</keyword>
<name>A0A1I2BLH3_9BURK</name>
<dbReference type="EMBL" id="FONX01000003">
    <property type="protein sequence ID" value="SFE56658.1"/>
    <property type="molecule type" value="Genomic_DNA"/>
</dbReference>
<dbReference type="Proteomes" id="UP000199119">
    <property type="component" value="Unassembled WGS sequence"/>
</dbReference>
<dbReference type="PANTHER" id="PTHR36109:SF2">
    <property type="entry name" value="MEMBRANE PROTEIN"/>
    <property type="match status" value="1"/>
</dbReference>
<dbReference type="PANTHER" id="PTHR36109">
    <property type="entry name" value="MEMBRANE PROTEIN-RELATED"/>
    <property type="match status" value="1"/>
</dbReference>
<gene>
    <name evidence="3" type="ORF">SAMN04489711_10348</name>
</gene>
<dbReference type="OrthoDB" id="515952at2"/>
<proteinExistence type="predicted"/>
<feature type="transmembrane region" description="Helical" evidence="1">
    <location>
        <begin position="111"/>
        <end position="132"/>
    </location>
</feature>
<organism evidence="3 4">
    <name type="scientific">Paracidovorax wautersii</name>
    <dbReference type="NCBI Taxonomy" id="1177982"/>
    <lineage>
        <taxon>Bacteria</taxon>
        <taxon>Pseudomonadati</taxon>
        <taxon>Pseudomonadota</taxon>
        <taxon>Betaproteobacteria</taxon>
        <taxon>Burkholderiales</taxon>
        <taxon>Comamonadaceae</taxon>
        <taxon>Paracidovorax</taxon>
    </lineage>
</organism>
<evidence type="ECO:0000313" key="3">
    <source>
        <dbReference type="EMBL" id="SFE56658.1"/>
    </source>
</evidence>
<sequence>MNAVTPSSHNPDHSIVVAVYDSHPVAEEAIRKLSHAGFDMKSISIIGKDYHTEENVVGYFNAGERAKFFGKLGAFWGGLAGILFGSALMFVPVVGHIVVLGPLAATIAGGLQGAVLGGGFSALVGALTALGVPKDSVLRYETALKASKFLVLVHGDADQVRRAHEVLAASSNDVQTHDAVINA</sequence>
<dbReference type="InterPro" id="IPR025889">
    <property type="entry name" value="GSP17M-like_dom"/>
</dbReference>
<dbReference type="InterPro" id="IPR052948">
    <property type="entry name" value="Low_temp-induced_all0457"/>
</dbReference>
<feature type="transmembrane region" description="Helical" evidence="1">
    <location>
        <begin position="74"/>
        <end position="99"/>
    </location>
</feature>
<feature type="domain" description="General stress protein 17M-like" evidence="2">
    <location>
        <begin position="16"/>
        <end position="83"/>
    </location>
</feature>